<dbReference type="Proteomes" id="UP001153050">
    <property type="component" value="Unassembled WGS sequence"/>
</dbReference>
<evidence type="ECO:0000313" key="2">
    <source>
        <dbReference type="Proteomes" id="UP001153050"/>
    </source>
</evidence>
<organism evidence="1 2">
    <name type="scientific">Mesorhizobium escarrei</name>
    <dbReference type="NCBI Taxonomy" id="666018"/>
    <lineage>
        <taxon>Bacteria</taxon>
        <taxon>Pseudomonadati</taxon>
        <taxon>Pseudomonadota</taxon>
        <taxon>Alphaproteobacteria</taxon>
        <taxon>Hyphomicrobiales</taxon>
        <taxon>Phyllobacteriaceae</taxon>
        <taxon>Mesorhizobium</taxon>
    </lineage>
</organism>
<accession>A0ABN8K8K6</accession>
<evidence type="ECO:0008006" key="3">
    <source>
        <dbReference type="Google" id="ProtNLM"/>
    </source>
</evidence>
<keyword evidence="2" id="KW-1185">Reference proteome</keyword>
<protein>
    <recommendedName>
        <fullName evidence="3">DUF72 domain-containing protein</fullName>
    </recommendedName>
</protein>
<sequence length="57" mass="6824">MSELGQRPRIAILGWGPLIWDKRPEFDEKHAPWKMMARHLNWNSRVFPIPEKGLCPW</sequence>
<gene>
    <name evidence="1" type="ORF">MES5069_490044</name>
</gene>
<comment type="caution">
    <text evidence="1">The sequence shown here is derived from an EMBL/GenBank/DDBJ whole genome shotgun (WGS) entry which is preliminary data.</text>
</comment>
<proteinExistence type="predicted"/>
<dbReference type="EMBL" id="CAKXZT010000145">
    <property type="protein sequence ID" value="CAH2405741.1"/>
    <property type="molecule type" value="Genomic_DNA"/>
</dbReference>
<reference evidence="1 2" key="1">
    <citation type="submission" date="2022-03" db="EMBL/GenBank/DDBJ databases">
        <authorList>
            <person name="Brunel B."/>
        </authorList>
    </citation>
    <scope>NUCLEOTIDE SEQUENCE [LARGE SCALE GENOMIC DNA]</scope>
    <source>
        <strain evidence="1">STM5069sample</strain>
    </source>
</reference>
<name>A0ABN8K8K6_9HYPH</name>
<evidence type="ECO:0000313" key="1">
    <source>
        <dbReference type="EMBL" id="CAH2405741.1"/>
    </source>
</evidence>